<dbReference type="EMBL" id="CAKOGP040000002">
    <property type="protein sequence ID" value="CAJ1925042.1"/>
    <property type="molecule type" value="Genomic_DNA"/>
</dbReference>
<comment type="caution">
    <text evidence="2">The sequence shown here is derived from an EMBL/GenBank/DDBJ whole genome shotgun (WGS) entry which is preliminary data.</text>
</comment>
<name>A0AAD2CDK8_9STRA</name>
<keyword evidence="3" id="KW-1185">Reference proteome</keyword>
<proteinExistence type="inferred from homology"/>
<dbReference type="InterPro" id="IPR007612">
    <property type="entry name" value="LOR"/>
</dbReference>
<accession>A0AAD2CDK8</accession>
<comment type="similarity">
    <text evidence="1">Belongs to the LOR family.</text>
</comment>
<dbReference type="InterPro" id="IPR025659">
    <property type="entry name" value="Tubby-like_C"/>
</dbReference>
<organism evidence="2 3">
    <name type="scientific">Cylindrotheca closterium</name>
    <dbReference type="NCBI Taxonomy" id="2856"/>
    <lineage>
        <taxon>Eukaryota</taxon>
        <taxon>Sar</taxon>
        <taxon>Stramenopiles</taxon>
        <taxon>Ochrophyta</taxon>
        <taxon>Bacillariophyta</taxon>
        <taxon>Bacillariophyceae</taxon>
        <taxon>Bacillariophycidae</taxon>
        <taxon>Bacillariales</taxon>
        <taxon>Bacillariaceae</taxon>
        <taxon>Cylindrotheca</taxon>
    </lineage>
</organism>
<evidence type="ECO:0000256" key="1">
    <source>
        <dbReference type="ARBA" id="ARBA00005437"/>
    </source>
</evidence>
<evidence type="ECO:0000313" key="3">
    <source>
        <dbReference type="Proteomes" id="UP001295423"/>
    </source>
</evidence>
<sequence>MTKEEEDAHKYDVDLQPLAEDKRLIVFGDDYTSDQPMALHLKTKWSWSGDTMSVKDQLGETWFSVRGDAWSLSDTKVVYGKDNKPLFVIADKTWWNILDDAQAVFDCRGMEDLKEARNVKKDKTKFMFSVASNLGNTKQTTTVKNSGVKGEMDEMVDIVGKCTFFEQKCAMWRDGDYKSRGTPIAKFMSPVEMQNFFGFKSASGSGTQDFYLTVAPGADIAFCLAFVIAIREMNESYT</sequence>
<evidence type="ECO:0000313" key="2">
    <source>
        <dbReference type="EMBL" id="CAJ1925042.1"/>
    </source>
</evidence>
<protein>
    <submittedName>
        <fullName evidence="2">Uncharacterized protein</fullName>
    </submittedName>
</protein>
<gene>
    <name evidence="2" type="ORF">CYCCA115_LOCUS1119</name>
</gene>
<dbReference type="AlphaFoldDB" id="A0AAD2CDK8"/>
<dbReference type="Pfam" id="PF04525">
    <property type="entry name" value="LOR"/>
    <property type="match status" value="1"/>
</dbReference>
<reference evidence="2" key="1">
    <citation type="submission" date="2023-08" db="EMBL/GenBank/DDBJ databases">
        <authorList>
            <person name="Audoor S."/>
            <person name="Bilcke G."/>
        </authorList>
    </citation>
    <scope>NUCLEOTIDE SEQUENCE</scope>
</reference>
<dbReference type="Gene3D" id="2.40.160.200">
    <property type="entry name" value="LURP1-related"/>
    <property type="match status" value="1"/>
</dbReference>
<dbReference type="SUPFAM" id="SSF54518">
    <property type="entry name" value="Tubby C-terminal domain-like"/>
    <property type="match status" value="1"/>
</dbReference>
<dbReference type="InterPro" id="IPR038595">
    <property type="entry name" value="LOR_sf"/>
</dbReference>
<dbReference type="Proteomes" id="UP001295423">
    <property type="component" value="Unassembled WGS sequence"/>
</dbReference>